<evidence type="ECO:0000256" key="4">
    <source>
        <dbReference type="ARBA" id="ARBA00022519"/>
    </source>
</evidence>
<evidence type="ECO:0000313" key="10">
    <source>
        <dbReference type="Proteomes" id="UP000261111"/>
    </source>
</evidence>
<feature type="transmembrane region" description="Helical" evidence="8">
    <location>
        <begin position="248"/>
        <end position="264"/>
    </location>
</feature>
<dbReference type="RefSeq" id="WP_117441235.1">
    <property type="nucleotide sequence ID" value="NZ_QVIA01000029.1"/>
</dbReference>
<dbReference type="CDD" id="cd06579">
    <property type="entry name" value="TM_PBP1_transp_AraH_like"/>
    <property type="match status" value="1"/>
</dbReference>
<evidence type="ECO:0000256" key="7">
    <source>
        <dbReference type="ARBA" id="ARBA00023136"/>
    </source>
</evidence>
<dbReference type="GeneID" id="93332173"/>
<evidence type="ECO:0000256" key="2">
    <source>
        <dbReference type="ARBA" id="ARBA00022448"/>
    </source>
</evidence>
<feature type="transmembrane region" description="Helical" evidence="8">
    <location>
        <begin position="12"/>
        <end position="31"/>
    </location>
</feature>
<name>A0A3E2WIC6_9FIRM</name>
<comment type="subcellular location">
    <subcellularLocation>
        <location evidence="1">Cell membrane</location>
        <topology evidence="1">Multi-pass membrane protein</topology>
    </subcellularLocation>
</comment>
<feature type="transmembrane region" description="Helical" evidence="8">
    <location>
        <begin position="294"/>
        <end position="313"/>
    </location>
</feature>
<sequence>MQKVKGGFDLKEFLMKYSFVIIIIFVFIYFSLATDNFCTAGNIISMLHTAAPNFIFAAGAAMIILTGKVDLSIGSVMYLATAVFTVLIGYTKGNVLISLLAAIAAGLLVGLLNGFLIVVLKVTPMIATMGSMIAIRGVSRSICGGMPLSLPENIRSIGAVKAGPVFLDVIIALVILILIYVVHNRTRFGRLITAIGNDEKIAVKLGINVSKIIITDYLLSALLASISGLMLALQVGGVTLAFGEGKEFTAIAICVIGGFSMFGGTGHVLKGLPIGVMTLTVIEAGLNFMGVSPYAYRFVQGGIIFIAMYAQSYQSMVQVRKEKNETNDERRLKV</sequence>
<protein>
    <submittedName>
        <fullName evidence="9">ABC transporter permease</fullName>
    </submittedName>
</protein>
<proteinExistence type="predicted"/>
<dbReference type="PANTHER" id="PTHR32196">
    <property type="entry name" value="ABC TRANSPORTER PERMEASE PROTEIN YPHD-RELATED-RELATED"/>
    <property type="match status" value="1"/>
</dbReference>
<evidence type="ECO:0000256" key="8">
    <source>
        <dbReference type="SAM" id="Phobius"/>
    </source>
</evidence>
<feature type="transmembrane region" description="Helical" evidence="8">
    <location>
        <begin position="162"/>
        <end position="182"/>
    </location>
</feature>
<keyword evidence="2" id="KW-0813">Transport</keyword>
<accession>A0A3E2WIC6</accession>
<keyword evidence="4" id="KW-0997">Cell inner membrane</keyword>
<dbReference type="Pfam" id="PF02653">
    <property type="entry name" value="BPD_transp_2"/>
    <property type="match status" value="1"/>
</dbReference>
<comment type="caution">
    <text evidence="9">The sequence shown here is derived from an EMBL/GenBank/DDBJ whole genome shotgun (WGS) entry which is preliminary data.</text>
</comment>
<feature type="transmembrane region" description="Helical" evidence="8">
    <location>
        <begin position="43"/>
        <end position="64"/>
    </location>
</feature>
<dbReference type="GO" id="GO:0005886">
    <property type="term" value="C:plasma membrane"/>
    <property type="evidence" value="ECO:0007669"/>
    <property type="project" value="UniProtKB-SubCell"/>
</dbReference>
<keyword evidence="3" id="KW-1003">Cell membrane</keyword>
<evidence type="ECO:0000256" key="5">
    <source>
        <dbReference type="ARBA" id="ARBA00022692"/>
    </source>
</evidence>
<reference evidence="9 10" key="1">
    <citation type="submission" date="2018-08" db="EMBL/GenBank/DDBJ databases">
        <title>A genome reference for cultivated species of the human gut microbiota.</title>
        <authorList>
            <person name="Zou Y."/>
            <person name="Xue W."/>
            <person name="Luo G."/>
        </authorList>
    </citation>
    <scope>NUCLEOTIDE SEQUENCE [LARGE SCALE GENOMIC DNA]</scope>
    <source>
        <strain evidence="9 10">AF19-21</strain>
    </source>
</reference>
<keyword evidence="5 8" id="KW-0812">Transmembrane</keyword>
<keyword evidence="7 8" id="KW-0472">Membrane</keyword>
<gene>
    <name evidence="9" type="ORF">DWX41_19700</name>
</gene>
<dbReference type="EMBL" id="QVIA01000029">
    <property type="protein sequence ID" value="RGC26123.1"/>
    <property type="molecule type" value="Genomic_DNA"/>
</dbReference>
<evidence type="ECO:0000256" key="3">
    <source>
        <dbReference type="ARBA" id="ARBA00022475"/>
    </source>
</evidence>
<dbReference type="Proteomes" id="UP000261111">
    <property type="component" value="Unassembled WGS sequence"/>
</dbReference>
<feature type="transmembrane region" description="Helical" evidence="8">
    <location>
        <begin position="96"/>
        <end position="120"/>
    </location>
</feature>
<evidence type="ECO:0000256" key="6">
    <source>
        <dbReference type="ARBA" id="ARBA00022989"/>
    </source>
</evidence>
<evidence type="ECO:0000256" key="1">
    <source>
        <dbReference type="ARBA" id="ARBA00004651"/>
    </source>
</evidence>
<evidence type="ECO:0000313" key="9">
    <source>
        <dbReference type="EMBL" id="RGC26123.1"/>
    </source>
</evidence>
<organism evidence="9 10">
    <name type="scientific">Hungatella hathewayi</name>
    <dbReference type="NCBI Taxonomy" id="154046"/>
    <lineage>
        <taxon>Bacteria</taxon>
        <taxon>Bacillati</taxon>
        <taxon>Bacillota</taxon>
        <taxon>Clostridia</taxon>
        <taxon>Lachnospirales</taxon>
        <taxon>Lachnospiraceae</taxon>
        <taxon>Hungatella</taxon>
    </lineage>
</organism>
<keyword evidence="6 8" id="KW-1133">Transmembrane helix</keyword>
<dbReference type="GO" id="GO:0022857">
    <property type="term" value="F:transmembrane transporter activity"/>
    <property type="evidence" value="ECO:0007669"/>
    <property type="project" value="InterPro"/>
</dbReference>
<feature type="transmembrane region" description="Helical" evidence="8">
    <location>
        <begin position="71"/>
        <end position="90"/>
    </location>
</feature>
<dbReference type="AlphaFoldDB" id="A0A3E2WIC6"/>
<dbReference type="InterPro" id="IPR001851">
    <property type="entry name" value="ABC_transp_permease"/>
</dbReference>
<feature type="transmembrane region" description="Helical" evidence="8">
    <location>
        <begin position="217"/>
        <end position="242"/>
    </location>
</feature>
<dbReference type="PANTHER" id="PTHR32196:SF21">
    <property type="entry name" value="ABC TRANSPORTER PERMEASE PROTEIN YPHD-RELATED"/>
    <property type="match status" value="1"/>
</dbReference>